<feature type="chain" id="PRO_5045858795" evidence="6">
    <location>
        <begin position="33"/>
        <end position="1441"/>
    </location>
</feature>
<feature type="active site" description="Charge relay system" evidence="5">
    <location>
        <position position="176"/>
    </location>
</feature>
<comment type="similarity">
    <text evidence="1 5">Belongs to the peptidase S8 family.</text>
</comment>
<dbReference type="Pfam" id="PF05345">
    <property type="entry name" value="He_PIG"/>
    <property type="match status" value="5"/>
</dbReference>
<dbReference type="PROSITE" id="PS00137">
    <property type="entry name" value="SUBTILASE_HIS"/>
    <property type="match status" value="1"/>
</dbReference>
<dbReference type="PANTHER" id="PTHR43806">
    <property type="entry name" value="PEPTIDASE S8"/>
    <property type="match status" value="1"/>
</dbReference>
<feature type="active site" description="Charge relay system" evidence="5">
    <location>
        <position position="230"/>
    </location>
</feature>
<keyword evidence="2 5" id="KW-0645">Protease</keyword>
<dbReference type="Pfam" id="PF00082">
    <property type="entry name" value="Peptidase_S8"/>
    <property type="match status" value="1"/>
</dbReference>
<evidence type="ECO:0000256" key="5">
    <source>
        <dbReference type="PROSITE-ProRule" id="PRU01240"/>
    </source>
</evidence>
<proteinExistence type="inferred from homology"/>
<dbReference type="SUPFAM" id="SSF49313">
    <property type="entry name" value="Cadherin-like"/>
    <property type="match status" value="4"/>
</dbReference>
<dbReference type="RefSeq" id="WP_274052423.1">
    <property type="nucleotide sequence ID" value="NZ_CP059693.1"/>
</dbReference>
<evidence type="ECO:0000256" key="4">
    <source>
        <dbReference type="ARBA" id="ARBA00022825"/>
    </source>
</evidence>
<feature type="domain" description="Golvesin/Xly CBD-like" evidence="8">
    <location>
        <begin position="697"/>
        <end position="821"/>
    </location>
</feature>
<dbReference type="PROSITE" id="PS00138">
    <property type="entry name" value="SUBTILASE_SER"/>
    <property type="match status" value="1"/>
</dbReference>
<evidence type="ECO:0000256" key="3">
    <source>
        <dbReference type="ARBA" id="ARBA00022801"/>
    </source>
</evidence>
<dbReference type="InterPro" id="IPR036852">
    <property type="entry name" value="Peptidase_S8/S53_dom_sf"/>
</dbReference>
<reference evidence="9 10" key="1">
    <citation type="journal article" date="2022" name="Mar. Drugs">
        <title>Bioassay-Guided Fractionation Leads to the Detection of Cholic Acid Generated by the Rare Thalassomonas sp.</title>
        <authorList>
            <person name="Pheiffer F."/>
            <person name="Schneider Y.K."/>
            <person name="Hansen E.H."/>
            <person name="Andersen J.H."/>
            <person name="Isaksson J."/>
            <person name="Busche T."/>
            <person name="R C."/>
            <person name="Kalinowski J."/>
            <person name="Zyl L.V."/>
            <person name="Trindade M."/>
        </authorList>
    </citation>
    <scope>NUCLEOTIDE SEQUENCE [LARGE SCALE GENOMIC DNA]</scope>
    <source>
        <strain evidence="9 10">A5K-61T</strain>
    </source>
</reference>
<name>A0ABY7VFK0_9GAMM</name>
<dbReference type="Gene3D" id="2.60.120.260">
    <property type="entry name" value="Galactose-binding domain-like"/>
    <property type="match status" value="1"/>
</dbReference>
<organism evidence="9 10">
    <name type="scientific">Thalassomonas haliotis</name>
    <dbReference type="NCBI Taxonomy" id="485448"/>
    <lineage>
        <taxon>Bacteria</taxon>
        <taxon>Pseudomonadati</taxon>
        <taxon>Pseudomonadota</taxon>
        <taxon>Gammaproteobacteria</taxon>
        <taxon>Alteromonadales</taxon>
        <taxon>Colwelliaceae</taxon>
        <taxon>Thalassomonas</taxon>
    </lineage>
</organism>
<gene>
    <name evidence="9" type="ORF">H3N35_01325</name>
</gene>
<evidence type="ECO:0000259" key="8">
    <source>
        <dbReference type="Pfam" id="PF25275"/>
    </source>
</evidence>
<dbReference type="InterPro" id="IPR000209">
    <property type="entry name" value="Peptidase_S8/S53_dom"/>
</dbReference>
<keyword evidence="3 5" id="KW-0378">Hydrolase</keyword>
<evidence type="ECO:0000256" key="2">
    <source>
        <dbReference type="ARBA" id="ARBA00022670"/>
    </source>
</evidence>
<sequence length="1441" mass="151605">MRNLHRLWSFSLCLFCLLTSLCLLLFSPSLQPQQQTAITPEQQYKPPLLISGQEERRLKKKLTDTKRIRVIVRLKQTSTDNNAKLKTSLDAQQQTFARSLKSANSRYLAKSKVLPLVVMEVDASGFKELLAHPQLVSVEEDRLLSPLLSSSIPLIGADSLHASGITGNNQTLAILDTGVDADHDFLSGKIVAEACFSSTYAPHSATSVCPFADIYTPGSAAPCSLGSCDHGTHVAGIAAGNSSGNGAAGDGVAKDADLIAVQVFSHFADADMCGSASTTPCILAYTSDIIAGLEYVYSQRNNFTIAAANLSLGGGSYNRMFTCDAVNSATKSIIDLLRAAGIATVISAGNDGNNTALNSPGCISSAVSTGSSTDSNNLSGFSNAASWLPLIAPGSGIISSVPGGYQNKSGTSMAAPHVAGAFALLAQAQPTSSMEQRLAALTLTGVDITLPGSGFIKPGIKLTDAVNALQASNLPPVDLILDDDYHGAPLSGTFSGENATLAYGGSQRYSTDSASSYRFTPQIPVSGVYRLSAWWQAKSGANQASLHINHALGQSTITLDQSSAGGNWHTLGNYSFTAGNDHNIDFTASLSQVVVDAMRLELINPPPLAISSQLLPDAIAGEDYRQNLTASGGLPPYSWSALEPLPAGLSLNQQGLLSGLPEISGSFSFQIQVSDQLSSTSKTFALVVSQANQSREIIIDNNDSNTTSSGTWQVSGGQNPWDTNSLYSNSNSSFSWLADIDTDGAYQVYAWWTYYSTRSTNVPYTISHDGGSTSVEVNQRNQALASQWVLLGTFEFSADNSYSITVDGSNGQASADAVKLVTSAAPQTLTIPPFTLPTGQVGSDYNAAFSASGGLAPYSWSSTSALPSGLTLQSSGILTGLPLESGSWPLTIQVMDQQGDSSQADFILEITPSPVLEITTNQLADALTGQEYTALLSGSGGVAPYSWSHSGDLPPDLLLSDSGQISGVPLFAGIWNFEVTITDNIGQQSQVSLSLAVNEARAGTEIVIDNGDSNTSFTGNWLNSSGAPPWGSSSLYNSSGASYRWSPDITQANRYLVYAWWTYYSTRSATVPYSISHDNGLTVITTAQNNSALAGQWYLLGEFDFSPGGDNYIQVSSENGQACADAVKLVPVNNTELAITSLVFPDGSPGQDYQASLTAGGGEPPYLWSITGVLPNGLTFDDSGFISGIPQLGGTFNFTLTVSDQLASQASAALSITIAEPAPLSIDNQSLADASVNESYQVQLTASGGYPPYSWGITGTLPDGLTLNSSGQISGIPSQAGSWGFDIFVSDQQTGTDQIPSGITVLELAPAEIIVDNLDSNTGRTGSWTTSSGPQPWQGNSLYNNNAGVFSWHPQIASTGTYQVYAWWTYHSNRSDKVPYTVSYQGGSTTLEVNQHNNLLGGQWNLLGEFPFNAGSQYTIEVSSSNGQASADAVRLVKVNN</sequence>
<dbReference type="Pfam" id="PF25275">
    <property type="entry name" value="Golvesin_C"/>
    <property type="match status" value="4"/>
</dbReference>
<keyword evidence="10" id="KW-1185">Reference proteome</keyword>
<dbReference type="EMBL" id="CP059693">
    <property type="protein sequence ID" value="WDE12157.1"/>
    <property type="molecule type" value="Genomic_DNA"/>
</dbReference>
<dbReference type="PROSITE" id="PS51892">
    <property type="entry name" value="SUBTILASE"/>
    <property type="match status" value="1"/>
</dbReference>
<evidence type="ECO:0000313" key="9">
    <source>
        <dbReference type="EMBL" id="WDE12157.1"/>
    </source>
</evidence>
<feature type="domain" description="Golvesin/Xly CBD-like" evidence="8">
    <location>
        <begin position="498"/>
        <end position="601"/>
    </location>
</feature>
<feature type="domain" description="Golvesin/Xly CBD-like" evidence="8">
    <location>
        <begin position="1006"/>
        <end position="1130"/>
    </location>
</feature>
<dbReference type="InterPro" id="IPR022398">
    <property type="entry name" value="Peptidase_S8_His-AS"/>
</dbReference>
<dbReference type="InterPro" id="IPR015500">
    <property type="entry name" value="Peptidase_S8_subtilisin-rel"/>
</dbReference>
<dbReference type="InterPro" id="IPR013783">
    <property type="entry name" value="Ig-like_fold"/>
</dbReference>
<feature type="domain" description="Peptidase S8/S53" evidence="7">
    <location>
        <begin position="167"/>
        <end position="441"/>
    </location>
</feature>
<dbReference type="Gene3D" id="2.60.40.10">
    <property type="entry name" value="Immunoglobulins"/>
    <property type="match status" value="5"/>
</dbReference>
<dbReference type="InterPro" id="IPR023828">
    <property type="entry name" value="Peptidase_S8_Ser-AS"/>
</dbReference>
<dbReference type="PRINTS" id="PR00723">
    <property type="entry name" value="SUBTILISIN"/>
</dbReference>
<protein>
    <submittedName>
        <fullName evidence="9">S8 family serine peptidase</fullName>
    </submittedName>
</protein>
<feature type="active site" description="Charge relay system" evidence="5">
    <location>
        <position position="412"/>
    </location>
</feature>
<accession>A0ABY7VFK0</accession>
<evidence type="ECO:0000259" key="7">
    <source>
        <dbReference type="Pfam" id="PF00082"/>
    </source>
</evidence>
<keyword evidence="4 5" id="KW-0720">Serine protease</keyword>
<evidence type="ECO:0000313" key="10">
    <source>
        <dbReference type="Proteomes" id="UP001215231"/>
    </source>
</evidence>
<feature type="domain" description="Golvesin/Xly CBD-like" evidence="8">
    <location>
        <begin position="1313"/>
        <end position="1437"/>
    </location>
</feature>
<dbReference type="PANTHER" id="PTHR43806:SF11">
    <property type="entry name" value="CEREVISIN-RELATED"/>
    <property type="match status" value="1"/>
</dbReference>
<evidence type="ECO:0000256" key="1">
    <source>
        <dbReference type="ARBA" id="ARBA00011073"/>
    </source>
</evidence>
<dbReference type="SUPFAM" id="SSF52743">
    <property type="entry name" value="Subtilisin-like"/>
    <property type="match status" value="1"/>
</dbReference>
<evidence type="ECO:0000256" key="6">
    <source>
        <dbReference type="SAM" id="SignalP"/>
    </source>
</evidence>
<dbReference type="Gene3D" id="3.40.50.200">
    <property type="entry name" value="Peptidase S8/S53 domain"/>
    <property type="match status" value="1"/>
</dbReference>
<keyword evidence="6" id="KW-0732">Signal</keyword>
<dbReference type="InterPro" id="IPR033803">
    <property type="entry name" value="CBD-like_Golvesin-Xly"/>
</dbReference>
<feature type="signal peptide" evidence="6">
    <location>
        <begin position="1"/>
        <end position="32"/>
    </location>
</feature>
<dbReference type="InterPro" id="IPR015919">
    <property type="entry name" value="Cadherin-like_sf"/>
</dbReference>
<dbReference type="InterPro" id="IPR050131">
    <property type="entry name" value="Peptidase_S8_subtilisin-like"/>
</dbReference>
<dbReference type="Proteomes" id="UP001215231">
    <property type="component" value="Chromosome"/>
</dbReference>